<evidence type="ECO:0000313" key="2">
    <source>
        <dbReference type="EMBL" id="RKP06205.1"/>
    </source>
</evidence>
<dbReference type="Proteomes" id="UP000271241">
    <property type="component" value="Unassembled WGS sequence"/>
</dbReference>
<reference evidence="3" key="1">
    <citation type="journal article" date="2018" name="Nat. Microbiol.">
        <title>Leveraging single-cell genomics to expand the fungal tree of life.</title>
        <authorList>
            <person name="Ahrendt S.R."/>
            <person name="Quandt C.A."/>
            <person name="Ciobanu D."/>
            <person name="Clum A."/>
            <person name="Salamov A."/>
            <person name="Andreopoulos B."/>
            <person name="Cheng J.F."/>
            <person name="Woyke T."/>
            <person name="Pelin A."/>
            <person name="Henrissat B."/>
            <person name="Reynolds N.K."/>
            <person name="Benny G.L."/>
            <person name="Smith M.E."/>
            <person name="James T.Y."/>
            <person name="Grigoriev I.V."/>
        </authorList>
    </citation>
    <scope>NUCLEOTIDE SEQUENCE [LARGE SCALE GENOMIC DNA]</scope>
    <source>
        <strain evidence="3">RSA 1356</strain>
    </source>
</reference>
<evidence type="ECO:0000256" key="1">
    <source>
        <dbReference type="SAM" id="Phobius"/>
    </source>
</evidence>
<keyword evidence="1" id="KW-0812">Transmembrane</keyword>
<dbReference type="AlphaFoldDB" id="A0A4P9XKB2"/>
<keyword evidence="3" id="KW-1185">Reference proteome</keyword>
<keyword evidence="1" id="KW-0472">Membrane</keyword>
<proteinExistence type="predicted"/>
<feature type="transmembrane region" description="Helical" evidence="1">
    <location>
        <begin position="12"/>
        <end position="34"/>
    </location>
</feature>
<sequence>MILAIWSKDPYFVTVFGVQAAAMGVLAVIFYYMFRKLDDEDAPANNDTLHEFQVLLQSRPIPVAFQ</sequence>
<dbReference type="OrthoDB" id="8904098at2759"/>
<protein>
    <submittedName>
        <fullName evidence="2">Uncharacterized protein</fullName>
    </submittedName>
</protein>
<name>A0A4P9XKB2_9FUNG</name>
<dbReference type="EMBL" id="KZ992932">
    <property type="protein sequence ID" value="RKP06205.1"/>
    <property type="molecule type" value="Genomic_DNA"/>
</dbReference>
<gene>
    <name evidence="2" type="ORF">THASP1DRAFT_31980</name>
</gene>
<evidence type="ECO:0000313" key="3">
    <source>
        <dbReference type="Proteomes" id="UP000271241"/>
    </source>
</evidence>
<keyword evidence="1" id="KW-1133">Transmembrane helix</keyword>
<accession>A0A4P9XKB2</accession>
<organism evidence="2 3">
    <name type="scientific">Thamnocephalis sphaerospora</name>
    <dbReference type="NCBI Taxonomy" id="78915"/>
    <lineage>
        <taxon>Eukaryota</taxon>
        <taxon>Fungi</taxon>
        <taxon>Fungi incertae sedis</taxon>
        <taxon>Zoopagomycota</taxon>
        <taxon>Zoopagomycotina</taxon>
        <taxon>Zoopagomycetes</taxon>
        <taxon>Zoopagales</taxon>
        <taxon>Sigmoideomycetaceae</taxon>
        <taxon>Thamnocephalis</taxon>
    </lineage>
</organism>